<dbReference type="AlphaFoldDB" id="A0AA96V8A6"/>
<gene>
    <name evidence="11 13" type="primary">pyrH</name>
    <name evidence="13" type="ORF">MsAm2_12620</name>
</gene>
<feature type="binding site" evidence="11">
    <location>
        <position position="145"/>
    </location>
    <ligand>
        <name>ATP</name>
        <dbReference type="ChEBI" id="CHEBI:30616"/>
    </ligand>
</feature>
<evidence type="ECO:0000256" key="1">
    <source>
        <dbReference type="ARBA" id="ARBA00004496"/>
    </source>
</evidence>
<comment type="function">
    <text evidence="11">Catalyzes the reversible phosphorylation of UMP to UDP.</text>
</comment>
<comment type="subcellular location">
    <subcellularLocation>
        <location evidence="1 11">Cytoplasm</location>
    </subcellularLocation>
</comment>
<feature type="binding site" evidence="11">
    <location>
        <begin position="113"/>
        <end position="119"/>
    </location>
    <ligand>
        <name>UMP</name>
        <dbReference type="ChEBI" id="CHEBI:57865"/>
    </ligand>
</feature>
<feature type="binding site" evidence="11">
    <location>
        <begin position="9"/>
        <end position="10"/>
    </location>
    <ligand>
        <name>ATP</name>
        <dbReference type="ChEBI" id="CHEBI:30616"/>
    </ligand>
</feature>
<dbReference type="GO" id="GO:0005524">
    <property type="term" value="F:ATP binding"/>
    <property type="evidence" value="ECO:0007669"/>
    <property type="project" value="UniProtKB-KW"/>
</dbReference>
<dbReference type="SUPFAM" id="SSF53633">
    <property type="entry name" value="Carbamate kinase-like"/>
    <property type="match status" value="1"/>
</dbReference>
<evidence type="ECO:0000256" key="8">
    <source>
        <dbReference type="ARBA" id="ARBA00022840"/>
    </source>
</evidence>
<feature type="binding site" evidence="11">
    <location>
        <position position="148"/>
    </location>
    <ligand>
        <name>ATP</name>
        <dbReference type="ChEBI" id="CHEBI:30616"/>
    </ligand>
</feature>
<keyword evidence="14" id="KW-1185">Reference proteome</keyword>
<dbReference type="Pfam" id="PF00696">
    <property type="entry name" value="AA_kinase"/>
    <property type="match status" value="1"/>
</dbReference>
<dbReference type="GO" id="GO:0044210">
    <property type="term" value="P:'de novo' CTP biosynthetic process"/>
    <property type="evidence" value="ECO:0007669"/>
    <property type="project" value="UniProtKB-UniRule"/>
</dbReference>
<dbReference type="GeneID" id="89228689"/>
<evidence type="ECO:0000313" key="13">
    <source>
        <dbReference type="EMBL" id="WNY27465.1"/>
    </source>
</evidence>
<dbReference type="EC" id="2.7.4.22" evidence="11"/>
<dbReference type="NCBIfam" id="TIGR02076">
    <property type="entry name" value="pyrH_arch"/>
    <property type="match status" value="1"/>
</dbReference>
<proteinExistence type="inferred from homology"/>
<evidence type="ECO:0000256" key="11">
    <source>
        <dbReference type="HAMAP-Rule" id="MF_01220"/>
    </source>
</evidence>
<dbReference type="InterPro" id="IPR036393">
    <property type="entry name" value="AceGlu_kinase-like_sf"/>
</dbReference>
<organism evidence="13 14">
    <name type="scientific">Methanolapillus ohkumae</name>
    <dbReference type="NCBI Taxonomy" id="3028298"/>
    <lineage>
        <taxon>Archaea</taxon>
        <taxon>Methanobacteriati</taxon>
        <taxon>Methanobacteriota</taxon>
        <taxon>Stenosarchaea group</taxon>
        <taxon>Methanomicrobia</taxon>
        <taxon>Methanosarcinales</taxon>
        <taxon>Methanosarcinaceae</taxon>
        <taxon>Methanolapillus</taxon>
    </lineage>
</organism>
<dbReference type="Gene3D" id="3.40.1160.10">
    <property type="entry name" value="Acetylglutamate kinase-like"/>
    <property type="match status" value="1"/>
</dbReference>
<name>A0AA96V8A6_9EURY</name>
<feature type="binding site" evidence="11">
    <location>
        <position position="48"/>
    </location>
    <ligand>
        <name>ATP</name>
        <dbReference type="ChEBI" id="CHEBI:30616"/>
    </ligand>
</feature>
<dbReference type="InterPro" id="IPR011818">
    <property type="entry name" value="Uridylate_kinase_arch/spir"/>
</dbReference>
<comment type="caution">
    <text evidence="11">Lacks conserved residue(s) required for the propagation of feature annotation.</text>
</comment>
<evidence type="ECO:0000256" key="5">
    <source>
        <dbReference type="ARBA" id="ARBA00022679"/>
    </source>
</evidence>
<evidence type="ECO:0000256" key="3">
    <source>
        <dbReference type="ARBA" id="ARBA00007614"/>
    </source>
</evidence>
<keyword evidence="7 11" id="KW-0418">Kinase</keyword>
<evidence type="ECO:0000256" key="4">
    <source>
        <dbReference type="ARBA" id="ARBA00022490"/>
    </source>
</evidence>
<dbReference type="GO" id="GO:0033862">
    <property type="term" value="F:UMP kinase activity"/>
    <property type="evidence" value="ECO:0007669"/>
    <property type="project" value="UniProtKB-EC"/>
</dbReference>
<keyword evidence="9 11" id="KW-0665">Pyrimidine biosynthesis</keyword>
<dbReference type="GO" id="GO:0006225">
    <property type="term" value="P:UDP biosynthetic process"/>
    <property type="evidence" value="ECO:0007669"/>
    <property type="project" value="TreeGrafter"/>
</dbReference>
<evidence type="ECO:0000256" key="9">
    <source>
        <dbReference type="ARBA" id="ARBA00022975"/>
    </source>
</evidence>
<keyword evidence="4 11" id="KW-0963">Cytoplasm</keyword>
<dbReference type="GO" id="GO:0005737">
    <property type="term" value="C:cytoplasm"/>
    <property type="evidence" value="ECO:0007669"/>
    <property type="project" value="UniProtKB-SubCell"/>
</dbReference>
<feature type="binding site" evidence="11">
    <location>
        <position position="44"/>
    </location>
    <ligand>
        <name>ATP</name>
        <dbReference type="ChEBI" id="CHEBI:30616"/>
    </ligand>
</feature>
<sequence length="231" mass="24307">MLIVMSLGGSILAGDLDASRFKKYADALLEISKEHKLLIVTGGGVYARKYIEAAHGAGADEATCDFIGIDVTRLNAKILIAALGSAAYPEVPVNYNEAAVAMQFGKIVVMGGVLPGQTTDAVSAALSEYLKADLLLIPTSVDGIYTADPNVDKNAKKYSTMTAAELVQLSAGTSLNAGSKSPVDPIACKLIERGKIRTIVLDGRKIEDLIQVIRQEAKKPQTACCGTIIIP</sequence>
<evidence type="ECO:0000256" key="10">
    <source>
        <dbReference type="ARBA" id="ARBA00047767"/>
    </source>
</evidence>
<feature type="binding site" evidence="11">
    <location>
        <position position="139"/>
    </location>
    <ligand>
        <name>ATP</name>
        <dbReference type="ChEBI" id="CHEBI:30616"/>
    </ligand>
</feature>
<feature type="binding site" evidence="11">
    <location>
        <position position="43"/>
    </location>
    <ligand>
        <name>UMP</name>
        <dbReference type="ChEBI" id="CHEBI:57865"/>
    </ligand>
</feature>
<comment type="activity regulation">
    <text evidence="11">Inhibited by UTP.</text>
</comment>
<keyword evidence="6 11" id="KW-0547">Nucleotide-binding</keyword>
<keyword evidence="8 11" id="KW-0067">ATP-binding</keyword>
<keyword evidence="5 11" id="KW-0808">Transferase</keyword>
<evidence type="ECO:0000256" key="6">
    <source>
        <dbReference type="ARBA" id="ARBA00022741"/>
    </source>
</evidence>
<evidence type="ECO:0000313" key="14">
    <source>
        <dbReference type="Proteomes" id="UP001304970"/>
    </source>
</evidence>
<dbReference type="InterPro" id="IPR001048">
    <property type="entry name" value="Asp/Glu/Uridylate_kinase"/>
</dbReference>
<comment type="pathway">
    <text evidence="2 11">Pyrimidine metabolism; CTP biosynthesis via de novo pathway; UDP from UMP (UMPK route): step 1/1.</text>
</comment>
<feature type="binding site" evidence="11">
    <location>
        <position position="65"/>
    </location>
    <ligand>
        <name>UMP</name>
        <dbReference type="ChEBI" id="CHEBI:57865"/>
    </ligand>
</feature>
<evidence type="ECO:0000256" key="2">
    <source>
        <dbReference type="ARBA" id="ARBA00004791"/>
    </source>
</evidence>
<dbReference type="InterPro" id="IPR011817">
    <property type="entry name" value="Uridylate_kinase"/>
</dbReference>
<dbReference type="PANTHER" id="PTHR42833">
    <property type="entry name" value="URIDYLATE KINASE"/>
    <property type="match status" value="1"/>
</dbReference>
<dbReference type="PANTHER" id="PTHR42833:SF4">
    <property type="entry name" value="URIDYLATE KINASE PUMPKIN, CHLOROPLASTIC"/>
    <property type="match status" value="1"/>
</dbReference>
<reference evidence="13 14" key="1">
    <citation type="submission" date="2023-07" db="EMBL/GenBank/DDBJ databases">
        <title>Closed genome sequence of Methanosarcinaceae archaeon Am2.</title>
        <authorList>
            <person name="Poehlein A."/>
            <person name="Protasov E."/>
            <person name="Platt K."/>
            <person name="Reeh H."/>
            <person name="Daniel R."/>
            <person name="Brune A."/>
        </authorList>
    </citation>
    <scope>NUCLEOTIDE SEQUENCE [LARGE SCALE GENOMIC DNA]</scope>
    <source>
        <strain evidence="13 14">Am2</strain>
    </source>
</reference>
<accession>A0AA96V8A6</accession>
<dbReference type="HAMAP" id="MF_01220_A">
    <property type="entry name" value="PyrH_A"/>
    <property type="match status" value="1"/>
</dbReference>
<comment type="catalytic activity">
    <reaction evidence="10 11">
        <text>UMP + ATP = UDP + ADP</text>
        <dbReference type="Rhea" id="RHEA:24400"/>
        <dbReference type="ChEBI" id="CHEBI:30616"/>
        <dbReference type="ChEBI" id="CHEBI:57865"/>
        <dbReference type="ChEBI" id="CHEBI:58223"/>
        <dbReference type="ChEBI" id="CHEBI:456216"/>
        <dbReference type="EC" id="2.7.4.22"/>
    </reaction>
</comment>
<evidence type="ECO:0000256" key="7">
    <source>
        <dbReference type="ARBA" id="ARBA00022777"/>
    </source>
</evidence>
<dbReference type="RefSeq" id="WP_338097439.1">
    <property type="nucleotide sequence ID" value="NZ_CP131061.1"/>
</dbReference>
<feature type="domain" description="Aspartate/glutamate/uridylate kinase" evidence="12">
    <location>
        <begin position="1"/>
        <end position="202"/>
    </location>
</feature>
<dbReference type="EMBL" id="CP131061">
    <property type="protein sequence ID" value="WNY27465.1"/>
    <property type="molecule type" value="Genomic_DNA"/>
</dbReference>
<dbReference type="PIRSF" id="PIRSF005650">
    <property type="entry name" value="Uridylate_kin"/>
    <property type="match status" value="1"/>
</dbReference>
<dbReference type="CDD" id="cd04253">
    <property type="entry name" value="AAK_UMPK-PyrH-Pf"/>
    <property type="match status" value="1"/>
</dbReference>
<dbReference type="Proteomes" id="UP001304970">
    <property type="component" value="Chromosome"/>
</dbReference>
<evidence type="ECO:0000259" key="12">
    <source>
        <dbReference type="Pfam" id="PF00696"/>
    </source>
</evidence>
<comment type="similarity">
    <text evidence="3 11">Belongs to the UMP kinase family.</text>
</comment>
<protein>
    <recommendedName>
        <fullName evidence="11">Uridylate kinase</fullName>
        <shortName evidence="11">UK</shortName>
        <ecNumber evidence="11">2.7.4.22</ecNumber>
    </recommendedName>
    <alternativeName>
        <fullName evidence="11">Uridine monophosphate kinase</fullName>
        <shortName evidence="11">UMP kinase</shortName>
        <shortName evidence="11">UMPK</shortName>
    </alternativeName>
</protein>
<comment type="subunit">
    <text evidence="11">Homohexamer.</text>
</comment>